<reference evidence="7 8" key="2">
    <citation type="submission" date="2020-03" db="EMBL/GenBank/DDBJ databases">
        <title>Chryseoglobus sp. isolated from a deep-sea seamount.</title>
        <authorList>
            <person name="Zhang D.-C."/>
        </authorList>
    </citation>
    <scope>NUCLEOTIDE SEQUENCE [LARGE SCALE GENOMIC DNA]</scope>
    <source>
        <strain evidence="7 8">KN1116</strain>
    </source>
</reference>
<evidence type="ECO:0000313" key="8">
    <source>
        <dbReference type="Proteomes" id="UP000818266"/>
    </source>
</evidence>
<evidence type="ECO:0000256" key="3">
    <source>
        <dbReference type="ARBA" id="ARBA00022898"/>
    </source>
</evidence>
<accession>A0A9E5JWB3</accession>
<evidence type="ECO:0000313" key="7">
    <source>
        <dbReference type="EMBL" id="NHF63538.1"/>
    </source>
</evidence>
<comment type="similarity">
    <text evidence="5">Belongs to the class-II pyridoxal-phosphate-dependent aminotransferase family. MalY/PatB cystathionine beta-lyase subfamily.</text>
</comment>
<dbReference type="InterPro" id="IPR004839">
    <property type="entry name" value="Aminotransferase_I/II_large"/>
</dbReference>
<organism evidence="7 8">
    <name type="scientific">Microcella pacifica</name>
    <dbReference type="NCBI Taxonomy" id="2591847"/>
    <lineage>
        <taxon>Bacteria</taxon>
        <taxon>Bacillati</taxon>
        <taxon>Actinomycetota</taxon>
        <taxon>Actinomycetes</taxon>
        <taxon>Micrococcales</taxon>
        <taxon>Microbacteriaceae</taxon>
        <taxon>Microcella</taxon>
    </lineage>
</organism>
<dbReference type="Gene3D" id="3.90.1150.10">
    <property type="entry name" value="Aspartate Aminotransferase, domain 1"/>
    <property type="match status" value="1"/>
</dbReference>
<evidence type="ECO:0000256" key="1">
    <source>
        <dbReference type="ARBA" id="ARBA00001933"/>
    </source>
</evidence>
<reference evidence="7 8" key="1">
    <citation type="submission" date="2019-06" db="EMBL/GenBank/DDBJ databases">
        <authorList>
            <person name="De-Chao Zhang Q."/>
        </authorList>
    </citation>
    <scope>NUCLEOTIDE SEQUENCE [LARGE SCALE GENOMIC DNA]</scope>
    <source>
        <strain evidence="7 8">KN1116</strain>
    </source>
</reference>
<dbReference type="Pfam" id="PF00155">
    <property type="entry name" value="Aminotran_1_2"/>
    <property type="match status" value="1"/>
</dbReference>
<dbReference type="PANTHER" id="PTHR43525">
    <property type="entry name" value="PROTEIN MALY"/>
    <property type="match status" value="1"/>
</dbReference>
<dbReference type="Gene3D" id="3.40.640.10">
    <property type="entry name" value="Type I PLP-dependent aspartate aminotransferase-like (Major domain)"/>
    <property type="match status" value="1"/>
</dbReference>
<dbReference type="OrthoDB" id="3224382at2"/>
<dbReference type="PANTHER" id="PTHR43525:SF2">
    <property type="entry name" value="CYSTATHIONINE BETA-LYASE-RELATED"/>
    <property type="match status" value="1"/>
</dbReference>
<gene>
    <name evidence="7" type="ORF">FK219_009845</name>
</gene>
<evidence type="ECO:0000256" key="4">
    <source>
        <dbReference type="ARBA" id="ARBA00023239"/>
    </source>
</evidence>
<evidence type="ECO:0000256" key="5">
    <source>
        <dbReference type="ARBA" id="ARBA00037974"/>
    </source>
</evidence>
<name>A0A9E5JWB3_9MICO</name>
<dbReference type="GO" id="GO:0047804">
    <property type="term" value="F:cysteine-S-conjugate beta-lyase activity"/>
    <property type="evidence" value="ECO:0007669"/>
    <property type="project" value="UniProtKB-EC"/>
</dbReference>
<evidence type="ECO:0000256" key="2">
    <source>
        <dbReference type="ARBA" id="ARBA00012224"/>
    </source>
</evidence>
<dbReference type="Proteomes" id="UP000818266">
    <property type="component" value="Unassembled WGS sequence"/>
</dbReference>
<dbReference type="InterPro" id="IPR015424">
    <property type="entry name" value="PyrdxlP-dep_Trfase"/>
</dbReference>
<keyword evidence="7" id="KW-0032">Aminotransferase</keyword>
<keyword evidence="4" id="KW-0456">Lyase</keyword>
<dbReference type="EMBL" id="VIKT02000016">
    <property type="protein sequence ID" value="NHF63538.1"/>
    <property type="molecule type" value="Genomic_DNA"/>
</dbReference>
<dbReference type="AlphaFoldDB" id="A0A9E5JWB3"/>
<feature type="domain" description="Aminotransferase class I/classII large" evidence="6">
    <location>
        <begin position="21"/>
        <end position="359"/>
    </location>
</feature>
<evidence type="ECO:0000259" key="6">
    <source>
        <dbReference type="Pfam" id="PF00155"/>
    </source>
</evidence>
<dbReference type="InterPro" id="IPR015422">
    <property type="entry name" value="PyrdxlP-dep_Trfase_small"/>
</dbReference>
<protein>
    <recommendedName>
        <fullName evidence="2">cysteine-S-conjugate beta-lyase</fullName>
        <ecNumber evidence="2">4.4.1.13</ecNumber>
    </recommendedName>
</protein>
<dbReference type="GO" id="GO:0030170">
    <property type="term" value="F:pyridoxal phosphate binding"/>
    <property type="evidence" value="ECO:0007669"/>
    <property type="project" value="InterPro"/>
</dbReference>
<dbReference type="EC" id="4.4.1.13" evidence="2"/>
<keyword evidence="7" id="KW-0808">Transferase</keyword>
<dbReference type="InterPro" id="IPR051798">
    <property type="entry name" value="Class-II_PLP-Dep_Aminotrans"/>
</dbReference>
<comment type="cofactor">
    <cofactor evidence="1">
        <name>pyridoxal 5'-phosphate</name>
        <dbReference type="ChEBI" id="CHEBI:597326"/>
    </cofactor>
</comment>
<sequence length="367" mass="38753">MKWSLFPGTLGAWVAESDLGTAPAVTAALHDAVDRGDLGYLPRGVSNELSRATAGWLAEETGWDPTPERVHPIADVIQGLEYAIRHYTRPGSAVVVPTPAYMPFLTFPATLGREVVEVPHAVDEGRHTLDLDGIDAALAAGAGLVLLCNPLNPGGRVFERPELEALATVVDRHGARVFSDEIHAPIVFGERRHVPYASVSDVTARHTVTAISASKAWNLPGVKCAQFITSSDADEAIWESLGPLGSHGASTLGVIANTAAYDHGRAWLADVVDYIDGNLALLGELLADRLPEVGYRRPEGTYIAWLDVSALGLGDTPAATIRERAAVSLTEGTASGRAGAGHVRMILATPRPLVEQLVAGIARAAGR</sequence>
<dbReference type="SUPFAM" id="SSF53383">
    <property type="entry name" value="PLP-dependent transferases"/>
    <property type="match status" value="1"/>
</dbReference>
<dbReference type="GO" id="GO:0008483">
    <property type="term" value="F:transaminase activity"/>
    <property type="evidence" value="ECO:0007669"/>
    <property type="project" value="UniProtKB-KW"/>
</dbReference>
<comment type="caution">
    <text evidence="7">The sequence shown here is derived from an EMBL/GenBank/DDBJ whole genome shotgun (WGS) entry which is preliminary data.</text>
</comment>
<keyword evidence="8" id="KW-1185">Reference proteome</keyword>
<proteinExistence type="inferred from homology"/>
<dbReference type="InterPro" id="IPR015421">
    <property type="entry name" value="PyrdxlP-dep_Trfase_major"/>
</dbReference>
<dbReference type="CDD" id="cd00609">
    <property type="entry name" value="AAT_like"/>
    <property type="match status" value="1"/>
</dbReference>
<keyword evidence="3" id="KW-0663">Pyridoxal phosphate</keyword>